<reference evidence="17" key="1">
    <citation type="journal article" date="2021" name="PeerJ">
        <title>Extensive microbial diversity within the chicken gut microbiome revealed by metagenomics and culture.</title>
        <authorList>
            <person name="Gilroy R."/>
            <person name="Ravi A."/>
            <person name="Getino M."/>
            <person name="Pursley I."/>
            <person name="Horton D.L."/>
            <person name="Alikhan N.F."/>
            <person name="Baker D."/>
            <person name="Gharbi K."/>
            <person name="Hall N."/>
            <person name="Watson M."/>
            <person name="Adriaenssens E.M."/>
            <person name="Foster-Nyarko E."/>
            <person name="Jarju S."/>
            <person name="Secka A."/>
            <person name="Antonio M."/>
            <person name="Oren A."/>
            <person name="Chaudhuri R.R."/>
            <person name="La Ragione R."/>
            <person name="Hildebrand F."/>
            <person name="Pallen M.J."/>
        </authorList>
    </citation>
    <scope>NUCLEOTIDE SEQUENCE</scope>
    <source>
        <strain evidence="17">USAMLcec4-12693</strain>
    </source>
</reference>
<dbReference type="Pfam" id="PF07943">
    <property type="entry name" value="PBP5_C"/>
    <property type="match status" value="1"/>
</dbReference>
<keyword evidence="8" id="KW-0378">Hydrolase</keyword>
<dbReference type="RefSeq" id="WP_277271889.1">
    <property type="nucleotide sequence ID" value="NZ_DYXE01000050.1"/>
</dbReference>
<comment type="function">
    <text evidence="1">Removes C-terminal D-alanyl residues from sugar-peptide cell wall precursors.</text>
</comment>
<dbReference type="Gene3D" id="2.60.410.10">
    <property type="entry name" value="D-Ala-D-Ala carboxypeptidase, C-terminal domain"/>
    <property type="match status" value="1"/>
</dbReference>
<dbReference type="SUPFAM" id="SSF56601">
    <property type="entry name" value="beta-lactamase/transpeptidase-like"/>
    <property type="match status" value="1"/>
</dbReference>
<proteinExistence type="inferred from homology"/>
<evidence type="ECO:0000256" key="1">
    <source>
        <dbReference type="ARBA" id="ARBA00003217"/>
    </source>
</evidence>
<keyword evidence="5 17" id="KW-0121">Carboxypeptidase</keyword>
<keyword evidence="7" id="KW-0732">Signal</keyword>
<evidence type="ECO:0000256" key="6">
    <source>
        <dbReference type="ARBA" id="ARBA00022670"/>
    </source>
</evidence>
<dbReference type="PANTHER" id="PTHR21581:SF33">
    <property type="entry name" value="D-ALANYL-D-ALANINE CARBOXYPEPTIDASE DACB"/>
    <property type="match status" value="1"/>
</dbReference>
<dbReference type="Pfam" id="PF00768">
    <property type="entry name" value="Peptidase_S11"/>
    <property type="match status" value="1"/>
</dbReference>
<dbReference type="InterPro" id="IPR018044">
    <property type="entry name" value="Peptidase_S11"/>
</dbReference>
<dbReference type="GO" id="GO:0071555">
    <property type="term" value="P:cell wall organization"/>
    <property type="evidence" value="ECO:0007669"/>
    <property type="project" value="UniProtKB-KW"/>
</dbReference>
<keyword evidence="11" id="KW-0961">Cell wall biogenesis/degradation</keyword>
<evidence type="ECO:0000256" key="13">
    <source>
        <dbReference type="PIRSR" id="PIRSR618044-1"/>
    </source>
</evidence>
<evidence type="ECO:0000256" key="7">
    <source>
        <dbReference type="ARBA" id="ARBA00022729"/>
    </source>
</evidence>
<dbReference type="PRINTS" id="PR00725">
    <property type="entry name" value="DADACBPTASE1"/>
</dbReference>
<gene>
    <name evidence="17" type="ORF">K8V39_05275</name>
</gene>
<feature type="domain" description="Peptidase S11 D-Ala-D-Ala carboxypeptidase A C-terminal" evidence="16">
    <location>
        <begin position="289"/>
        <end position="386"/>
    </location>
</feature>
<evidence type="ECO:0000256" key="3">
    <source>
        <dbReference type="ARBA" id="ARBA00007164"/>
    </source>
</evidence>
<evidence type="ECO:0000256" key="10">
    <source>
        <dbReference type="ARBA" id="ARBA00022984"/>
    </source>
</evidence>
<evidence type="ECO:0000313" key="18">
    <source>
        <dbReference type="Proteomes" id="UP000813420"/>
    </source>
</evidence>
<sequence>MKWKKQIIYMTGIILLLLGNIRLPVQAEEAPEEPEDLYARSAVLMDADSGRVLFGKEEHVIRPMASTTKIMTCILALEEMEKGQTATVSQNAARQPKVRLGVQEGEEYYLEDLLYALMLESYNDSAVVIAEEISGSVEDFADQMNEKAAALGCTDTHFVTPNGLDGEDEEGIHSTTAKDLARIMRYCIMESPKREAFLEVTRTKEYSFTDVEGKRSFSCSNHNAFLDMMDGALSGKTGFTADAGYCYVGALRQGKRTFIVALLACGWPNNKNYKWTDTRKLMEYGLNNYEYREIEAGADVLEIPVEKGVNDKDPYQKTTTVRAAVKESEPLSLLMRGNEKIEKKTELPKTLAAPVKKGQKVGEIICLLEGEEVGRFEIRALEDVRRYGFGTAFHSAARKLLL</sequence>
<dbReference type="EC" id="3.4.16.4" evidence="4"/>
<dbReference type="GO" id="GO:0006508">
    <property type="term" value="P:proteolysis"/>
    <property type="evidence" value="ECO:0007669"/>
    <property type="project" value="UniProtKB-KW"/>
</dbReference>
<evidence type="ECO:0000313" key="17">
    <source>
        <dbReference type="EMBL" id="HJH49658.1"/>
    </source>
</evidence>
<dbReference type="InterPro" id="IPR012338">
    <property type="entry name" value="Beta-lactam/transpept-like"/>
</dbReference>
<evidence type="ECO:0000256" key="2">
    <source>
        <dbReference type="ARBA" id="ARBA00004752"/>
    </source>
</evidence>
<keyword evidence="10" id="KW-0573">Peptidoglycan synthesis</keyword>
<keyword evidence="9" id="KW-0133">Cell shape</keyword>
<accession>A0A9D2VXQ1</accession>
<organism evidence="17 18">
    <name type="scientific">Merdimonas faecis</name>
    <dbReference type="NCBI Taxonomy" id="1653435"/>
    <lineage>
        <taxon>Bacteria</taxon>
        <taxon>Bacillati</taxon>
        <taxon>Bacillota</taxon>
        <taxon>Clostridia</taxon>
        <taxon>Lachnospirales</taxon>
        <taxon>Lachnospiraceae</taxon>
        <taxon>Merdimonas</taxon>
    </lineage>
</organism>
<feature type="active site" description="Proton acceptor" evidence="13">
    <location>
        <position position="69"/>
    </location>
</feature>
<evidence type="ECO:0000256" key="15">
    <source>
        <dbReference type="RuleBase" id="RU004016"/>
    </source>
</evidence>
<dbReference type="Gene3D" id="3.40.710.10">
    <property type="entry name" value="DD-peptidase/beta-lactamase superfamily"/>
    <property type="match status" value="1"/>
</dbReference>
<dbReference type="GO" id="GO:0009252">
    <property type="term" value="P:peptidoglycan biosynthetic process"/>
    <property type="evidence" value="ECO:0007669"/>
    <property type="project" value="UniProtKB-KW"/>
</dbReference>
<dbReference type="SMART" id="SM00936">
    <property type="entry name" value="PBP5_C"/>
    <property type="match status" value="1"/>
</dbReference>
<name>A0A9D2VXQ1_9FIRM</name>
<dbReference type="InterPro" id="IPR037167">
    <property type="entry name" value="Peptidase_S11_C_sf"/>
</dbReference>
<evidence type="ECO:0000256" key="9">
    <source>
        <dbReference type="ARBA" id="ARBA00022960"/>
    </source>
</evidence>
<comment type="catalytic activity">
    <reaction evidence="12">
        <text>Preferential cleavage: (Ac)2-L-Lys-D-Ala-|-D-Ala. Also transpeptidation of peptidyl-alanyl moieties that are N-acyl substituents of D-alanine.</text>
        <dbReference type="EC" id="3.4.16.4"/>
    </reaction>
</comment>
<evidence type="ECO:0000256" key="12">
    <source>
        <dbReference type="ARBA" id="ARBA00034000"/>
    </source>
</evidence>
<comment type="pathway">
    <text evidence="2">Cell wall biogenesis; peptidoglycan biosynthesis.</text>
</comment>
<dbReference type="InterPro" id="IPR015956">
    <property type="entry name" value="Peniciliin-bd_prot_C_sf"/>
</dbReference>
<dbReference type="GO" id="GO:0009002">
    <property type="term" value="F:serine-type D-Ala-D-Ala carboxypeptidase activity"/>
    <property type="evidence" value="ECO:0007669"/>
    <property type="project" value="UniProtKB-EC"/>
</dbReference>
<dbReference type="GO" id="GO:0008360">
    <property type="term" value="P:regulation of cell shape"/>
    <property type="evidence" value="ECO:0007669"/>
    <property type="project" value="UniProtKB-KW"/>
</dbReference>
<dbReference type="Proteomes" id="UP000813420">
    <property type="component" value="Unassembled WGS sequence"/>
</dbReference>
<evidence type="ECO:0000256" key="8">
    <source>
        <dbReference type="ARBA" id="ARBA00022801"/>
    </source>
</evidence>
<comment type="caution">
    <text evidence="17">The sequence shown here is derived from an EMBL/GenBank/DDBJ whole genome shotgun (WGS) entry which is preliminary data.</text>
</comment>
<dbReference type="InterPro" id="IPR012907">
    <property type="entry name" value="Peptidase_S11_C"/>
</dbReference>
<dbReference type="InterPro" id="IPR001967">
    <property type="entry name" value="Peptidase_S11_N"/>
</dbReference>
<evidence type="ECO:0000256" key="14">
    <source>
        <dbReference type="PIRSR" id="PIRSR618044-2"/>
    </source>
</evidence>
<evidence type="ECO:0000259" key="16">
    <source>
        <dbReference type="SMART" id="SM00936"/>
    </source>
</evidence>
<feature type="binding site" evidence="14">
    <location>
        <position position="236"/>
    </location>
    <ligand>
        <name>substrate</name>
    </ligand>
</feature>
<protein>
    <recommendedName>
        <fullName evidence="4">serine-type D-Ala-D-Ala carboxypeptidase</fullName>
        <ecNumber evidence="4">3.4.16.4</ecNumber>
    </recommendedName>
</protein>
<keyword evidence="6" id="KW-0645">Protease</keyword>
<feature type="active site" description="Acyl-ester intermediate" evidence="13">
    <location>
        <position position="66"/>
    </location>
</feature>
<feature type="active site" evidence="13">
    <location>
        <position position="121"/>
    </location>
</feature>
<dbReference type="AlphaFoldDB" id="A0A9D2VXQ1"/>
<evidence type="ECO:0000256" key="11">
    <source>
        <dbReference type="ARBA" id="ARBA00023316"/>
    </source>
</evidence>
<reference evidence="17" key="2">
    <citation type="submission" date="2021-09" db="EMBL/GenBank/DDBJ databases">
        <authorList>
            <person name="Gilroy R."/>
        </authorList>
    </citation>
    <scope>NUCLEOTIDE SEQUENCE</scope>
    <source>
        <strain evidence="17">USAMLcec4-12693</strain>
    </source>
</reference>
<dbReference type="SUPFAM" id="SSF69189">
    <property type="entry name" value="Penicillin-binding protein associated domain"/>
    <property type="match status" value="1"/>
</dbReference>
<evidence type="ECO:0000256" key="4">
    <source>
        <dbReference type="ARBA" id="ARBA00012448"/>
    </source>
</evidence>
<dbReference type="PANTHER" id="PTHR21581">
    <property type="entry name" value="D-ALANYL-D-ALANINE CARBOXYPEPTIDASE"/>
    <property type="match status" value="1"/>
</dbReference>
<evidence type="ECO:0000256" key="5">
    <source>
        <dbReference type="ARBA" id="ARBA00022645"/>
    </source>
</evidence>
<dbReference type="EMBL" id="DYXE01000050">
    <property type="protein sequence ID" value="HJH49658.1"/>
    <property type="molecule type" value="Genomic_DNA"/>
</dbReference>
<comment type="similarity">
    <text evidence="3 15">Belongs to the peptidase S11 family.</text>
</comment>